<reference evidence="2" key="1">
    <citation type="submission" date="2019-10" db="EMBL/GenBank/DDBJ databases">
        <title>Metagenomic sequencing of thiosulfate-disproportionating enrichment culture.</title>
        <authorList>
            <person name="Umezawa K."/>
            <person name="Kojima H."/>
            <person name="Fukui M."/>
        </authorList>
    </citation>
    <scope>NUCLEOTIDE SEQUENCE</scope>
    <source>
        <strain evidence="2">45J</strain>
    </source>
</reference>
<comment type="caution">
    <text evidence="2">The sequence shown here is derived from an EMBL/GenBank/DDBJ whole genome shotgun (WGS) entry which is preliminary data.</text>
</comment>
<dbReference type="AlphaFoldDB" id="A0A5J4L0H7"/>
<dbReference type="SUPFAM" id="SSF54423">
    <property type="entry name" value="DsbC/DsbG N-terminal domain-like"/>
    <property type="match status" value="1"/>
</dbReference>
<evidence type="ECO:0000313" key="2">
    <source>
        <dbReference type="EMBL" id="GER92320.1"/>
    </source>
</evidence>
<organism evidence="2">
    <name type="scientific">hot springs metagenome</name>
    <dbReference type="NCBI Taxonomy" id="433727"/>
    <lineage>
        <taxon>unclassified sequences</taxon>
        <taxon>metagenomes</taxon>
        <taxon>ecological metagenomes</taxon>
    </lineage>
</organism>
<sequence>MYKFRSLVIIFIVFLFLTLTSTLTYSFSKAGCEGDCKKCHSLSTQEVNNILKKMNLSHAKTLDIRLSPVKSLWEIHIDDNGKKGIFYVDFSKKYLLPGPIIELDTGSNKTAESIQKIPIGHADVSKIPLNNALVMGNANASKKVIVFTDPD</sequence>
<name>A0A5J4L0H7_9ZZZZ</name>
<gene>
    <name evidence="2" type="ORF">A45J_0035</name>
</gene>
<dbReference type="Pfam" id="PF10411">
    <property type="entry name" value="DsbC_N"/>
    <property type="match status" value="1"/>
</dbReference>
<accession>A0A5J4L0H7</accession>
<dbReference type="EMBL" id="BLAB01000001">
    <property type="protein sequence ID" value="GER92320.1"/>
    <property type="molecule type" value="Genomic_DNA"/>
</dbReference>
<dbReference type="Gene3D" id="3.10.450.70">
    <property type="entry name" value="Disulphide bond isomerase, DsbC/G, N-terminal"/>
    <property type="match status" value="1"/>
</dbReference>
<feature type="domain" description="Disulphide bond isomerase DsbC/G N-terminal" evidence="1">
    <location>
        <begin position="45"/>
        <end position="110"/>
    </location>
</feature>
<dbReference type="InterPro" id="IPR018950">
    <property type="entry name" value="DiS-bond_isomerase_DsbC/G_N"/>
</dbReference>
<proteinExistence type="predicted"/>
<evidence type="ECO:0000259" key="1">
    <source>
        <dbReference type="Pfam" id="PF10411"/>
    </source>
</evidence>
<dbReference type="GO" id="GO:0042597">
    <property type="term" value="C:periplasmic space"/>
    <property type="evidence" value="ECO:0007669"/>
    <property type="project" value="InterPro"/>
</dbReference>
<dbReference type="InterPro" id="IPR009094">
    <property type="entry name" value="DiS-bond_isomerase_DsbC/G_N_sf"/>
</dbReference>
<protein>
    <recommendedName>
        <fullName evidence="1">Disulphide bond isomerase DsbC/G N-terminal domain-containing protein</fullName>
    </recommendedName>
</protein>